<name>A0A0F8YD99_9ZZZZ</name>
<keyword evidence="1" id="KW-0472">Membrane</keyword>
<dbReference type="EMBL" id="LAZR01057617">
    <property type="protein sequence ID" value="KKK71690.1"/>
    <property type="molecule type" value="Genomic_DNA"/>
</dbReference>
<organism evidence="2">
    <name type="scientific">marine sediment metagenome</name>
    <dbReference type="NCBI Taxonomy" id="412755"/>
    <lineage>
        <taxon>unclassified sequences</taxon>
        <taxon>metagenomes</taxon>
        <taxon>ecological metagenomes</taxon>
    </lineage>
</organism>
<feature type="transmembrane region" description="Helical" evidence="1">
    <location>
        <begin position="37"/>
        <end position="56"/>
    </location>
</feature>
<evidence type="ECO:0000256" key="1">
    <source>
        <dbReference type="SAM" id="Phobius"/>
    </source>
</evidence>
<gene>
    <name evidence="2" type="ORF">LCGC14_2911390</name>
</gene>
<proteinExistence type="predicted"/>
<protein>
    <submittedName>
        <fullName evidence="2">Uncharacterized protein</fullName>
    </submittedName>
</protein>
<evidence type="ECO:0000313" key="2">
    <source>
        <dbReference type="EMBL" id="KKK71690.1"/>
    </source>
</evidence>
<keyword evidence="1" id="KW-0812">Transmembrane</keyword>
<sequence>MPCHNNSITQINLNNKLIFLGCPRFSHRPQRLDENEFAAGVALVLIIALALSLVLFTDSSKQMTAQLSTEKEAYLYLLDEILEEAYLPDHYLDITAASNSYFDDEFVEFVVPLGDQFNSV</sequence>
<dbReference type="AlphaFoldDB" id="A0A0F8YD99"/>
<comment type="caution">
    <text evidence="2">The sequence shown here is derived from an EMBL/GenBank/DDBJ whole genome shotgun (WGS) entry which is preliminary data.</text>
</comment>
<accession>A0A0F8YD99</accession>
<keyword evidence="1" id="KW-1133">Transmembrane helix</keyword>
<reference evidence="2" key="1">
    <citation type="journal article" date="2015" name="Nature">
        <title>Complex archaea that bridge the gap between prokaryotes and eukaryotes.</title>
        <authorList>
            <person name="Spang A."/>
            <person name="Saw J.H."/>
            <person name="Jorgensen S.L."/>
            <person name="Zaremba-Niedzwiedzka K."/>
            <person name="Martijn J."/>
            <person name="Lind A.E."/>
            <person name="van Eijk R."/>
            <person name="Schleper C."/>
            <person name="Guy L."/>
            <person name="Ettema T.J."/>
        </authorList>
    </citation>
    <scope>NUCLEOTIDE SEQUENCE</scope>
</reference>